<dbReference type="Gene3D" id="1.20.120.180">
    <property type="entry name" value="Proteasome activator pa28, C-terminal domain"/>
    <property type="match status" value="1"/>
</dbReference>
<evidence type="ECO:0000259" key="4">
    <source>
        <dbReference type="Pfam" id="PF02252"/>
    </source>
</evidence>
<dbReference type="InterPro" id="IPR003186">
    <property type="entry name" value="PA28_C"/>
</dbReference>
<evidence type="ECO:0000256" key="2">
    <source>
        <dbReference type="ARBA" id="ARBA00022942"/>
    </source>
</evidence>
<feature type="domain" description="Proteasome activator PA28 C-terminal" evidence="4">
    <location>
        <begin position="103"/>
        <end position="245"/>
    </location>
</feature>
<reference evidence="5 6" key="1">
    <citation type="journal article" date="2022" name="Allergy">
        <title>Genome assembly and annotation of Periplaneta americana reveal a comprehensive cockroach allergen profile.</title>
        <authorList>
            <person name="Wang L."/>
            <person name="Xiong Q."/>
            <person name="Saelim N."/>
            <person name="Wang L."/>
            <person name="Nong W."/>
            <person name="Wan A.T."/>
            <person name="Shi M."/>
            <person name="Liu X."/>
            <person name="Cao Q."/>
            <person name="Hui J.H.L."/>
            <person name="Sookrung N."/>
            <person name="Leung T.F."/>
            <person name="Tungtrongchitr A."/>
            <person name="Tsui S.K.W."/>
        </authorList>
    </citation>
    <scope>NUCLEOTIDE SEQUENCE [LARGE SCALE GENOMIC DNA]</scope>
    <source>
        <strain evidence="5">PWHHKU_190912</strain>
    </source>
</reference>
<dbReference type="InterPro" id="IPR036996">
    <property type="entry name" value="PA28_N_sf"/>
</dbReference>
<dbReference type="Gene3D" id="1.20.5.120">
    <property type="entry name" value="Proteasome activator pa28, N-terminal domain"/>
    <property type="match status" value="1"/>
</dbReference>
<dbReference type="Pfam" id="PF02252">
    <property type="entry name" value="PA28_C"/>
    <property type="match status" value="1"/>
</dbReference>
<dbReference type="InterPro" id="IPR009077">
    <property type="entry name" value="Proteasome_activ_PA28"/>
</dbReference>
<dbReference type="SUPFAM" id="SSF47216">
    <property type="entry name" value="Proteasome activator"/>
    <property type="match status" value="1"/>
</dbReference>
<dbReference type="InterPro" id="IPR003185">
    <property type="entry name" value="Proteasome_activ_PA28_N"/>
</dbReference>
<evidence type="ECO:0000256" key="1">
    <source>
        <dbReference type="ARBA" id="ARBA00005883"/>
    </source>
</evidence>
<dbReference type="InterPro" id="IPR036252">
    <property type="entry name" value="Proteasome_activ_sf"/>
</dbReference>
<sequence>MQYCLLQVQEYKDSLKSKAEDLILKGFPKKIVELNELLETEQFGRSDLTEVHQPLNIPVPDPVIVNSHVVDQPASKKWKYDNCVDSESEVPGTKVMALPSGTVACNKHLCELVHVVKPHIRQLVEDANLLKMWISFMIPKIEDGNNFGVSIQEDTLGEIQSVESEAAAFFDQISRYFVSRGKIVSKVAKYPHIEDYRRAVQELDEKEYVSLWLVMCEVRNRYCTLHDIVVKNLEKIKKPRSSNADSLY</sequence>
<accession>A0ABQ8SAU5</accession>
<comment type="similarity">
    <text evidence="1">Belongs to the PA28 family.</text>
</comment>
<keyword evidence="2" id="KW-0647">Proteasome</keyword>
<keyword evidence="6" id="KW-1185">Reference proteome</keyword>
<evidence type="ECO:0000313" key="6">
    <source>
        <dbReference type="Proteomes" id="UP001148838"/>
    </source>
</evidence>
<dbReference type="PANTHER" id="PTHR10660:SF2">
    <property type="entry name" value="LD45860P"/>
    <property type="match status" value="1"/>
</dbReference>
<evidence type="ECO:0000313" key="5">
    <source>
        <dbReference type="EMBL" id="KAJ4431187.1"/>
    </source>
</evidence>
<feature type="domain" description="Proteasome activator PA28 N-terminal" evidence="3">
    <location>
        <begin position="7"/>
        <end position="62"/>
    </location>
</feature>
<dbReference type="EMBL" id="JAJSOF020000031">
    <property type="protein sequence ID" value="KAJ4431187.1"/>
    <property type="molecule type" value="Genomic_DNA"/>
</dbReference>
<dbReference type="InterPro" id="IPR036997">
    <property type="entry name" value="PA28_C_sf"/>
</dbReference>
<evidence type="ECO:0000259" key="3">
    <source>
        <dbReference type="Pfam" id="PF02251"/>
    </source>
</evidence>
<name>A0ABQ8SAU5_PERAM</name>
<dbReference type="PANTHER" id="PTHR10660">
    <property type="entry name" value="PROTEASOME REGULATOR PA28"/>
    <property type="match status" value="1"/>
</dbReference>
<dbReference type="Pfam" id="PF02251">
    <property type="entry name" value="PA28_N"/>
    <property type="match status" value="1"/>
</dbReference>
<protein>
    <recommendedName>
        <fullName evidence="7">Proteasome activator complex subunit 3</fullName>
    </recommendedName>
</protein>
<gene>
    <name evidence="5" type="ORF">ANN_19784</name>
</gene>
<dbReference type="Proteomes" id="UP001148838">
    <property type="component" value="Unassembled WGS sequence"/>
</dbReference>
<evidence type="ECO:0008006" key="7">
    <source>
        <dbReference type="Google" id="ProtNLM"/>
    </source>
</evidence>
<comment type="caution">
    <text evidence="5">The sequence shown here is derived from an EMBL/GenBank/DDBJ whole genome shotgun (WGS) entry which is preliminary data.</text>
</comment>
<organism evidence="5 6">
    <name type="scientific">Periplaneta americana</name>
    <name type="common">American cockroach</name>
    <name type="synonym">Blatta americana</name>
    <dbReference type="NCBI Taxonomy" id="6978"/>
    <lineage>
        <taxon>Eukaryota</taxon>
        <taxon>Metazoa</taxon>
        <taxon>Ecdysozoa</taxon>
        <taxon>Arthropoda</taxon>
        <taxon>Hexapoda</taxon>
        <taxon>Insecta</taxon>
        <taxon>Pterygota</taxon>
        <taxon>Neoptera</taxon>
        <taxon>Polyneoptera</taxon>
        <taxon>Dictyoptera</taxon>
        <taxon>Blattodea</taxon>
        <taxon>Blattoidea</taxon>
        <taxon>Blattidae</taxon>
        <taxon>Blattinae</taxon>
        <taxon>Periplaneta</taxon>
    </lineage>
</organism>
<proteinExistence type="inferred from homology"/>